<feature type="transmembrane region" description="Helical" evidence="6">
    <location>
        <begin position="804"/>
        <end position="825"/>
    </location>
</feature>
<dbReference type="EMBL" id="LT554731">
    <property type="protein sequence ID" value="SAM07281.1"/>
    <property type="molecule type" value="Genomic_DNA"/>
</dbReference>
<evidence type="ECO:0000256" key="4">
    <source>
        <dbReference type="ARBA" id="ARBA00023136"/>
    </source>
</evidence>
<organism evidence="10">
    <name type="scientific">Absidia glauca</name>
    <name type="common">Pin mould</name>
    <dbReference type="NCBI Taxonomy" id="4829"/>
    <lineage>
        <taxon>Eukaryota</taxon>
        <taxon>Fungi</taxon>
        <taxon>Fungi incertae sedis</taxon>
        <taxon>Mucoromycota</taxon>
        <taxon>Mucoromycotina</taxon>
        <taxon>Mucoromycetes</taxon>
        <taxon>Mucorales</taxon>
        <taxon>Cunninghamellaceae</taxon>
        <taxon>Absidia</taxon>
    </lineage>
</organism>
<evidence type="ECO:0008006" key="12">
    <source>
        <dbReference type="Google" id="ProtNLM"/>
    </source>
</evidence>
<evidence type="ECO:0000256" key="5">
    <source>
        <dbReference type="SAM" id="MobiDB-lite"/>
    </source>
</evidence>
<dbReference type="AlphaFoldDB" id="A0A163MPK4"/>
<evidence type="ECO:0000259" key="7">
    <source>
        <dbReference type="Pfam" id="PF10334"/>
    </source>
</evidence>
<dbReference type="Pfam" id="PF10334">
    <property type="entry name" value="BRE4"/>
    <property type="match status" value="1"/>
</dbReference>
<dbReference type="InterPro" id="IPR018823">
    <property type="entry name" value="ArAE_2_N"/>
</dbReference>
<feature type="transmembrane region" description="Helical" evidence="6">
    <location>
        <begin position="57"/>
        <end position="75"/>
    </location>
</feature>
<dbReference type="InParanoid" id="A0A163MPK4"/>
<feature type="domain" description="Putative ER transporter 6TM N-terminal" evidence="8">
    <location>
        <begin position="35"/>
        <end position="214"/>
    </location>
</feature>
<feature type="domain" description="Integral membrane bound transporter" evidence="9">
    <location>
        <begin position="692"/>
        <end position="820"/>
    </location>
</feature>
<feature type="region of interest" description="Disordered" evidence="5">
    <location>
        <begin position="319"/>
        <end position="368"/>
    </location>
</feature>
<evidence type="ECO:0000259" key="8">
    <source>
        <dbReference type="Pfam" id="PF10337"/>
    </source>
</evidence>
<dbReference type="PANTHER" id="PTHR37994:SF1">
    <property type="entry name" value="ER TRANSPORTER 6TM N-TERMINAL DOMAIN-CONTAINING PROTEIN"/>
    <property type="match status" value="1"/>
</dbReference>
<feature type="transmembrane region" description="Helical" evidence="6">
    <location>
        <begin position="745"/>
        <end position="766"/>
    </location>
</feature>
<comment type="subcellular location">
    <subcellularLocation>
        <location evidence="1">Membrane</location>
        <topology evidence="1">Multi-pass membrane protein</topology>
    </subcellularLocation>
</comment>
<keyword evidence="2 6" id="KW-0812">Transmembrane</keyword>
<accession>A0A163MPK4</accession>
<dbReference type="InterPro" id="IPR049453">
    <property type="entry name" value="Memb_transporter_dom"/>
</dbReference>
<feature type="region of interest" description="Disordered" evidence="5">
    <location>
        <begin position="265"/>
        <end position="298"/>
    </location>
</feature>
<feature type="transmembrane region" description="Helical" evidence="6">
    <location>
        <begin position="772"/>
        <end position="792"/>
    </location>
</feature>
<feature type="transmembrane region" description="Helical" evidence="6">
    <location>
        <begin position="28"/>
        <end position="50"/>
    </location>
</feature>
<dbReference type="Proteomes" id="UP000078561">
    <property type="component" value="Unassembled WGS sequence"/>
</dbReference>
<evidence type="ECO:0000259" key="9">
    <source>
        <dbReference type="Pfam" id="PF13515"/>
    </source>
</evidence>
<name>A0A163MPK4_ABSGL</name>
<dbReference type="InterPro" id="IPR018820">
    <property type="entry name" value="BRE4-related_DUF2421"/>
</dbReference>
<evidence type="ECO:0000313" key="10">
    <source>
        <dbReference type="EMBL" id="SAM07281.1"/>
    </source>
</evidence>
<dbReference type="Pfam" id="PF10337">
    <property type="entry name" value="ArAE_2_N"/>
    <property type="match status" value="1"/>
</dbReference>
<keyword evidence="11" id="KW-1185">Reference proteome</keyword>
<dbReference type="Pfam" id="PF13515">
    <property type="entry name" value="FUSC_2"/>
    <property type="match status" value="1"/>
</dbReference>
<feature type="compositionally biased region" description="Low complexity" evidence="5">
    <location>
        <begin position="324"/>
        <end position="333"/>
    </location>
</feature>
<feature type="transmembrane region" description="Helical" evidence="6">
    <location>
        <begin position="87"/>
        <end position="107"/>
    </location>
</feature>
<feature type="transmembrane region" description="Helical" evidence="6">
    <location>
        <begin position="837"/>
        <end position="856"/>
    </location>
</feature>
<protein>
    <recommendedName>
        <fullName evidence="12">DUF2421 domain-containing protein</fullName>
    </recommendedName>
</protein>
<keyword evidence="3 6" id="KW-1133">Transmembrane helix</keyword>
<reference evidence="10" key="1">
    <citation type="submission" date="2016-04" db="EMBL/GenBank/DDBJ databases">
        <authorList>
            <person name="Evans L.H."/>
            <person name="Alamgir A."/>
            <person name="Owens N."/>
            <person name="Weber N.D."/>
            <person name="Virtaneva K."/>
            <person name="Barbian K."/>
            <person name="Babar A."/>
            <person name="Rosenke K."/>
        </authorList>
    </citation>
    <scope>NUCLEOTIDE SEQUENCE [LARGE SCALE GENOMIC DNA]</scope>
    <source>
        <strain evidence="10">CBS 101.48</strain>
    </source>
</reference>
<evidence type="ECO:0000256" key="6">
    <source>
        <dbReference type="SAM" id="Phobius"/>
    </source>
</evidence>
<evidence type="ECO:0000256" key="2">
    <source>
        <dbReference type="ARBA" id="ARBA00022692"/>
    </source>
</evidence>
<sequence>MCTISAAYSILGTYCASLVRDVNSQSLAQPPLCGVLTSFLMVGAFVLNYVRVKMKQANVGAMLSAMIMVLSLTGAVLDRQWTPSHVLIYLVSALAGFAIMILVSLLLSPENSTTTYIQKLVKTLETFDEMAKEQVDGFFGFKQRNLADEGVGHALDSPALVHKKTDALLVSLNHKKRTSGRGLSYNTISPADIKRLNKIMKRLRTPLQGIAIAHTIEANMWKLELLEHNKNASPYSNLGPPKISVINFSSPLILTPFAEYGLGDYRPNDEDLPSNGKEGHHDDSKLVNGPAEGSDSKMNINIYGNSSILLNRPTIFDDKTSLAPSSSPSSSPSCKSGYGGTNIDQHHTIQQDSGLAPPPSTSPLSSQHNVSVALDNVTFQLSTQRQEYNAILGQIRHRHNNLMAACSLATLGSIKRLRRMQSIDPRYQDKPLVYKYLFGKRGVPNTDASYDPSVDPSVALLLAIQHFDSERLHGLERLFDDDHQPSRCLLLILNLQFSIRTWAENLHALTSLIFAMDQVRHRRRLFFPGLAFFFGAQTEPSHGLEPPIGASSSQHIVFSSPSILESPPDRSHVYKINSNDIETGLSIHHHVDPHQKKHDHNATDDFHGSFTNLMQQVSQKCNITTPSVMVDPSTYHDPDASYPTTRLQRLFYILWYFGEKHVYTSDTAFALRASIVVTALTLPGFLEQSLTWYHTARCQWATVVALTWMGPSVGSSFFGSMVRTMGTFVGAAAGLLVWEICRGKAWALLLVTYIVNLPFYALYSVSVYWRPAGLFSLITISLIVGYGYIYMITGVPNTVYSITYYRIASVLAGVLAAMIISIIPYAHTSRTKVRQQISYILGDMGALFASVLGVHLKGSCYEHHIKDVNQKLFTKFANTVRCKIQAARALLDESSYEPNLRGVFPEKRYLKLLQVLDTMLNLMLQMELALQKMDHRWRLNVANLLWAERKKMLSSFLTALQLASHALANKTALPPYILRPTTTRRTLTDKLLQCTAFKAEKLDDQDYTYYSAYMMNSEQLAVEIEVLMATVTDLVGSDSVSIILDSIYG</sequence>
<dbReference type="PANTHER" id="PTHR37994">
    <property type="entry name" value="ARAE_2_N DOMAIN-CONTAINING PROTEIN-RELATED"/>
    <property type="match status" value="1"/>
</dbReference>
<evidence type="ECO:0000256" key="1">
    <source>
        <dbReference type="ARBA" id="ARBA00004141"/>
    </source>
</evidence>
<dbReference type="OrthoDB" id="417037at2759"/>
<dbReference type="GO" id="GO:0016020">
    <property type="term" value="C:membrane"/>
    <property type="evidence" value="ECO:0007669"/>
    <property type="project" value="UniProtKB-SubCell"/>
</dbReference>
<evidence type="ECO:0000256" key="3">
    <source>
        <dbReference type="ARBA" id="ARBA00022989"/>
    </source>
</evidence>
<evidence type="ECO:0000313" key="11">
    <source>
        <dbReference type="Proteomes" id="UP000078561"/>
    </source>
</evidence>
<gene>
    <name evidence="10" type="primary">ABSGL_12920.1 scaffold 13518</name>
</gene>
<dbReference type="STRING" id="4829.A0A163MPK4"/>
<proteinExistence type="predicted"/>
<keyword evidence="4 6" id="KW-0472">Membrane</keyword>
<feature type="domain" description="DUF2421" evidence="7">
    <location>
        <begin position="824"/>
        <end position="1036"/>
    </location>
</feature>